<dbReference type="PANTHER" id="PTHR35604:SF2">
    <property type="entry name" value="TRANSPOSASE INSH FOR INSERTION SEQUENCE ELEMENT IS5A-RELATED"/>
    <property type="match status" value="1"/>
</dbReference>
<keyword evidence="4" id="KW-1185">Reference proteome</keyword>
<dbReference type="RefSeq" id="WP_120324465.1">
    <property type="nucleotide sequence ID" value="NZ_RAPF01000004.1"/>
</dbReference>
<evidence type="ECO:0000313" key="4">
    <source>
        <dbReference type="Proteomes" id="UP000284395"/>
    </source>
</evidence>
<dbReference type="InterPro" id="IPR008490">
    <property type="entry name" value="Transposase_InsH_N"/>
</dbReference>
<dbReference type="PANTHER" id="PTHR35604">
    <property type="entry name" value="TRANSPOSASE INSH FOR INSERTION SEQUENCE ELEMENT IS5A-RELATED"/>
    <property type="match status" value="1"/>
</dbReference>
<proteinExistence type="predicted"/>
<dbReference type="GO" id="GO:0004803">
    <property type="term" value="F:transposase activity"/>
    <property type="evidence" value="ECO:0007669"/>
    <property type="project" value="InterPro"/>
</dbReference>
<protein>
    <submittedName>
        <fullName evidence="3">IS5/IS1182 family transposase</fullName>
    </submittedName>
</protein>
<dbReference type="OrthoDB" id="9774608at2"/>
<dbReference type="GO" id="GO:0003677">
    <property type="term" value="F:DNA binding"/>
    <property type="evidence" value="ECO:0007669"/>
    <property type="project" value="InterPro"/>
</dbReference>
<comment type="caution">
    <text evidence="3">The sequence shown here is derived from an EMBL/GenBank/DDBJ whole genome shotgun (WGS) entry which is preliminary data.</text>
</comment>
<feature type="domain" description="Transposase InsH N-terminal" evidence="2">
    <location>
        <begin position="13"/>
        <end position="112"/>
    </location>
</feature>
<dbReference type="Pfam" id="PF01609">
    <property type="entry name" value="DDE_Tnp_1"/>
    <property type="match status" value="1"/>
</dbReference>
<feature type="domain" description="Transposase IS4-like" evidence="1">
    <location>
        <begin position="141"/>
        <end position="346"/>
    </location>
</feature>
<evidence type="ECO:0000259" key="1">
    <source>
        <dbReference type="Pfam" id="PF01609"/>
    </source>
</evidence>
<dbReference type="EMBL" id="RAPF01000004">
    <property type="protein sequence ID" value="RKF20967.1"/>
    <property type="molecule type" value="Genomic_DNA"/>
</dbReference>
<name>A0A420EJW9_9SPHN</name>
<dbReference type="GO" id="GO:0006313">
    <property type="term" value="P:DNA transposition"/>
    <property type="evidence" value="ECO:0007669"/>
    <property type="project" value="InterPro"/>
</dbReference>
<dbReference type="Proteomes" id="UP000284395">
    <property type="component" value="Unassembled WGS sequence"/>
</dbReference>
<reference evidence="3 4" key="1">
    <citation type="submission" date="2018-09" db="EMBL/GenBank/DDBJ databases">
        <title>Altererythrobacter spongiae sp. nov., isolated from a marine sponge.</title>
        <authorList>
            <person name="Zhuang L."/>
            <person name="Luo L."/>
        </authorList>
    </citation>
    <scope>NUCLEOTIDE SEQUENCE [LARGE SCALE GENOMIC DNA]</scope>
    <source>
        <strain evidence="3 4">HN-Y73</strain>
    </source>
</reference>
<dbReference type="Pfam" id="PF05598">
    <property type="entry name" value="DUF772"/>
    <property type="match status" value="1"/>
</dbReference>
<evidence type="ECO:0000313" key="3">
    <source>
        <dbReference type="EMBL" id="RKF20967.1"/>
    </source>
</evidence>
<organism evidence="3 4">
    <name type="scientific">Altericroceibacterium spongiae</name>
    <dbReference type="NCBI Taxonomy" id="2320269"/>
    <lineage>
        <taxon>Bacteria</taxon>
        <taxon>Pseudomonadati</taxon>
        <taxon>Pseudomonadota</taxon>
        <taxon>Alphaproteobacteria</taxon>
        <taxon>Sphingomonadales</taxon>
        <taxon>Erythrobacteraceae</taxon>
        <taxon>Altericroceibacterium</taxon>
    </lineage>
</organism>
<evidence type="ECO:0000259" key="2">
    <source>
        <dbReference type="Pfam" id="PF05598"/>
    </source>
</evidence>
<gene>
    <name evidence="3" type="ORF">D6851_08400</name>
</gene>
<accession>A0A420EJW9</accession>
<dbReference type="InterPro" id="IPR002559">
    <property type="entry name" value="Transposase_11"/>
</dbReference>
<dbReference type="AlphaFoldDB" id="A0A420EJW9"/>
<sequence length="359" mass="40881">MHPSSLFSLSEHLERLSRDGDPLEVLGEAVDFERFRPLLVKGLGYSDGAKGGRPPFDPVSMFQVLVVQAQHNLSDARMEFMIRDRLSWMRFFDFDLGDTMPDENTIRHYRNRLTESGTLDALMQAFEQQLRERGYLAMGGQIVDATLVPAPKQRNTEEEKVAVKAGKSAKKIWPGKPNKAHQKDVDARWTVKVGGKIRYRPDGTPLPQIATPVFGYKSHISIDRRFGFIRKGKVTSAAHSDGRELRHVVDPHNTASDVWADSAYRSRKNEIWLTRHMFTSRIHRRKPKGKPMPERTSRANAAKSAVRARVEHVFAHQKGRYGLFIRTIGLARAQAKLTLANLAYNFDRLIFHEQRADTG</sequence>